<dbReference type="Pfam" id="PF00941">
    <property type="entry name" value="FAD_binding_5"/>
    <property type="match status" value="1"/>
</dbReference>
<dbReference type="PANTHER" id="PTHR45444:SF3">
    <property type="entry name" value="XANTHINE DEHYDROGENASE"/>
    <property type="match status" value="1"/>
</dbReference>
<dbReference type="STRING" id="376489.A5892_11475"/>
<evidence type="ECO:0000256" key="5">
    <source>
        <dbReference type="ARBA" id="ARBA00023004"/>
    </source>
</evidence>
<dbReference type="Gene3D" id="1.10.150.120">
    <property type="entry name" value="[2Fe-2S]-binding domain"/>
    <property type="match status" value="1"/>
</dbReference>
<dbReference type="InterPro" id="IPR016169">
    <property type="entry name" value="FAD-bd_PCMH_sub2"/>
</dbReference>
<evidence type="ECO:0000256" key="2">
    <source>
        <dbReference type="ARBA" id="ARBA00022723"/>
    </source>
</evidence>
<dbReference type="InterPro" id="IPR016167">
    <property type="entry name" value="FAD-bd_PCMH_sub1"/>
</dbReference>
<dbReference type="PROSITE" id="PS00197">
    <property type="entry name" value="2FE2S_FER_1"/>
    <property type="match status" value="1"/>
</dbReference>
<dbReference type="NCBIfam" id="TIGR02963">
    <property type="entry name" value="xanthine_xdhA"/>
    <property type="match status" value="1"/>
</dbReference>
<dbReference type="GO" id="GO:0071949">
    <property type="term" value="F:FAD binding"/>
    <property type="evidence" value="ECO:0007669"/>
    <property type="project" value="InterPro"/>
</dbReference>
<dbReference type="InterPro" id="IPR012675">
    <property type="entry name" value="Beta-grasp_dom_sf"/>
</dbReference>
<evidence type="ECO:0000313" key="8">
    <source>
        <dbReference type="Proteomes" id="UP000077875"/>
    </source>
</evidence>
<dbReference type="InterPro" id="IPR002888">
    <property type="entry name" value="2Fe-2S-bd"/>
</dbReference>
<dbReference type="RefSeq" id="WP_064122919.1">
    <property type="nucleotide sequence ID" value="NZ_CP015243.1"/>
</dbReference>
<keyword evidence="1" id="KW-0285">Flavoprotein</keyword>
<dbReference type="InterPro" id="IPR016208">
    <property type="entry name" value="Ald_Oxase/xanthine_DH-like"/>
</dbReference>
<organism evidence="7 8">
    <name type="scientific">Halotalea alkalilenta</name>
    <dbReference type="NCBI Taxonomy" id="376489"/>
    <lineage>
        <taxon>Bacteria</taxon>
        <taxon>Pseudomonadati</taxon>
        <taxon>Pseudomonadota</taxon>
        <taxon>Gammaproteobacteria</taxon>
        <taxon>Oceanospirillales</taxon>
        <taxon>Halomonadaceae</taxon>
        <taxon>Halotalea</taxon>
    </lineage>
</organism>
<sequence length="467" mass="51021">MLQFRLNGEIVEIAEVAPHESALVLLRETLKRCGTKEGCASGDCGACTVALRDPGRGPDARFESVNACILPAWQLEGLDVVTVEGLAKGEALHPVQRAMVDHHGSQCGFCTPGFIMSLFTLYHDPEPLDDHRLAVALGGNLCRCTGYRPIRAAALAMRETAGVVPDWIDQVQPFTSDASNDARAFHRPATLAELDALLKRHPDARLVAGGTDLMLESTIRLADFPQVIDLTRIDALQTIEQHDDGWWVGAGVTYTRLAPLLERHYPAFARLLDRLGSQQVRNRGTLAGNVANASPIGDTPPVLLALDARLRISGDNGVREMALSDFFLDYRRTALAPGEYIQAIWLPRLSDGEQLKVWKLSKRRDDDISAVLMAIRLRLDDGHLRGVRVAFGGMAATPKRALETEAELEDHPLDEAAVAAARAAIAREFTPLSDARASSDYRLTAAGNLLERLRLQLAEPHVATEIH</sequence>
<gene>
    <name evidence="7" type="ORF">A5892_11475</name>
</gene>
<accession>A0A172YFW5</accession>
<keyword evidence="2" id="KW-0479">Metal-binding</keyword>
<dbReference type="Pfam" id="PF01799">
    <property type="entry name" value="Fer2_2"/>
    <property type="match status" value="1"/>
</dbReference>
<dbReference type="CDD" id="cd00207">
    <property type="entry name" value="fer2"/>
    <property type="match status" value="1"/>
</dbReference>
<dbReference type="PROSITE" id="PS51387">
    <property type="entry name" value="FAD_PCMH"/>
    <property type="match status" value="1"/>
</dbReference>
<keyword evidence="8" id="KW-1185">Reference proteome</keyword>
<dbReference type="InterPro" id="IPR006058">
    <property type="entry name" value="2Fe2S_fd_BS"/>
</dbReference>
<dbReference type="Gene3D" id="3.30.465.10">
    <property type="match status" value="1"/>
</dbReference>
<dbReference type="InterPro" id="IPR036683">
    <property type="entry name" value="CO_DH_flav_C_dom_sf"/>
</dbReference>
<dbReference type="PANTHER" id="PTHR45444">
    <property type="entry name" value="XANTHINE DEHYDROGENASE"/>
    <property type="match status" value="1"/>
</dbReference>
<dbReference type="SUPFAM" id="SSF47741">
    <property type="entry name" value="CO dehydrogenase ISP C-domain like"/>
    <property type="match status" value="1"/>
</dbReference>
<dbReference type="SMART" id="SM01092">
    <property type="entry name" value="CO_deh_flav_C"/>
    <property type="match status" value="1"/>
</dbReference>
<reference evidence="7 8" key="1">
    <citation type="submission" date="2016-04" db="EMBL/GenBank/DDBJ databases">
        <title>Complete Genome Sequence of Halotalea alkalilenta IHB B 13600.</title>
        <authorList>
            <person name="Swarnkar M.K."/>
            <person name="Sharma A."/>
            <person name="Kaushal K."/>
            <person name="Soni R."/>
            <person name="Rana S."/>
            <person name="Singh A.K."/>
            <person name="Gulati A."/>
        </authorList>
    </citation>
    <scope>NUCLEOTIDE SEQUENCE [LARGE SCALE GENOMIC DNA]</scope>
    <source>
        <strain evidence="7 8">IHB B 13600</strain>
    </source>
</reference>
<dbReference type="AlphaFoldDB" id="A0A172YFW5"/>
<dbReference type="SUPFAM" id="SSF56176">
    <property type="entry name" value="FAD-binding/transporter-associated domain-like"/>
    <property type="match status" value="1"/>
</dbReference>
<dbReference type="InterPro" id="IPR012175">
    <property type="entry name" value="Xanth_DH_ssu_bac"/>
</dbReference>
<dbReference type="InterPro" id="IPR016166">
    <property type="entry name" value="FAD-bd_PCMH"/>
</dbReference>
<dbReference type="SUPFAM" id="SSF54292">
    <property type="entry name" value="2Fe-2S ferredoxin-like"/>
    <property type="match status" value="1"/>
</dbReference>
<dbReference type="InterPro" id="IPR005107">
    <property type="entry name" value="CO_DH_flav_C"/>
</dbReference>
<dbReference type="PIRSF" id="PIRSF036557">
    <property type="entry name" value="XdhA_RC"/>
    <property type="match status" value="1"/>
</dbReference>
<dbReference type="InterPro" id="IPR002346">
    <property type="entry name" value="Mopterin_DH_FAD-bd"/>
</dbReference>
<dbReference type="GO" id="GO:0005506">
    <property type="term" value="F:iron ion binding"/>
    <property type="evidence" value="ECO:0007669"/>
    <property type="project" value="InterPro"/>
</dbReference>
<keyword evidence="5" id="KW-0408">Iron</keyword>
<dbReference type="Gene3D" id="3.10.20.30">
    <property type="match status" value="1"/>
</dbReference>
<dbReference type="SUPFAM" id="SSF55447">
    <property type="entry name" value="CO dehydrogenase flavoprotein C-terminal domain-like"/>
    <property type="match status" value="1"/>
</dbReference>
<dbReference type="InterPro" id="IPR014307">
    <property type="entry name" value="Xanthine_DH_ssu"/>
</dbReference>
<keyword evidence="3" id="KW-0274">FAD</keyword>
<dbReference type="Proteomes" id="UP000077875">
    <property type="component" value="Chromosome"/>
</dbReference>
<evidence type="ECO:0000256" key="1">
    <source>
        <dbReference type="ARBA" id="ARBA00022630"/>
    </source>
</evidence>
<name>A0A172YFW5_9GAMM</name>
<dbReference type="InterPro" id="IPR036010">
    <property type="entry name" value="2Fe-2S_ferredoxin-like_sf"/>
</dbReference>
<dbReference type="GO" id="GO:0004854">
    <property type="term" value="F:xanthine dehydrogenase activity"/>
    <property type="evidence" value="ECO:0007669"/>
    <property type="project" value="InterPro"/>
</dbReference>
<proteinExistence type="predicted"/>
<protein>
    <submittedName>
        <fullName evidence="7">Xanthine dehydrogenase small subunit</fullName>
    </submittedName>
</protein>
<evidence type="ECO:0000256" key="3">
    <source>
        <dbReference type="ARBA" id="ARBA00022827"/>
    </source>
</evidence>
<dbReference type="Gene3D" id="3.30.390.50">
    <property type="entry name" value="CO dehydrogenase flavoprotein, C-terminal domain"/>
    <property type="match status" value="1"/>
</dbReference>
<dbReference type="InterPro" id="IPR036318">
    <property type="entry name" value="FAD-bd_PCMH-like_sf"/>
</dbReference>
<dbReference type="Pfam" id="PF03450">
    <property type="entry name" value="CO_deh_flav_C"/>
    <property type="match status" value="1"/>
</dbReference>
<feature type="domain" description="FAD-binding PCMH-type" evidence="6">
    <location>
        <begin position="178"/>
        <end position="351"/>
    </location>
</feature>
<evidence type="ECO:0000256" key="4">
    <source>
        <dbReference type="ARBA" id="ARBA00023002"/>
    </source>
</evidence>
<evidence type="ECO:0000313" key="7">
    <source>
        <dbReference type="EMBL" id="ANF58006.1"/>
    </source>
</evidence>
<dbReference type="Gene3D" id="3.30.43.10">
    <property type="entry name" value="Uridine Diphospho-n-acetylenolpyruvylglucosamine Reductase, domain 2"/>
    <property type="match status" value="1"/>
</dbReference>
<dbReference type="InterPro" id="IPR036884">
    <property type="entry name" value="2Fe-2S-bd_dom_sf"/>
</dbReference>
<evidence type="ECO:0000259" key="6">
    <source>
        <dbReference type="PROSITE" id="PS51387"/>
    </source>
</evidence>
<keyword evidence="4" id="KW-0560">Oxidoreductase</keyword>
<dbReference type="EMBL" id="CP015243">
    <property type="protein sequence ID" value="ANF58006.1"/>
    <property type="molecule type" value="Genomic_DNA"/>
</dbReference>
<dbReference type="GO" id="GO:0051537">
    <property type="term" value="F:2 iron, 2 sulfur cluster binding"/>
    <property type="evidence" value="ECO:0007669"/>
    <property type="project" value="InterPro"/>
</dbReference>
<dbReference type="InterPro" id="IPR001041">
    <property type="entry name" value="2Fe-2S_ferredoxin-type"/>
</dbReference>
<dbReference type="KEGG" id="haa:A5892_11475"/>
<dbReference type="Pfam" id="PF00111">
    <property type="entry name" value="Fer2"/>
    <property type="match status" value="1"/>
</dbReference>